<feature type="transmembrane region" description="Helical" evidence="6">
    <location>
        <begin position="51"/>
        <end position="69"/>
    </location>
</feature>
<dbReference type="SUPFAM" id="SSF103473">
    <property type="entry name" value="MFS general substrate transporter"/>
    <property type="match status" value="1"/>
</dbReference>
<proteinExistence type="predicted"/>
<feature type="transmembrane region" description="Helical" evidence="6">
    <location>
        <begin position="354"/>
        <end position="376"/>
    </location>
</feature>
<feature type="transmembrane region" description="Helical" evidence="6">
    <location>
        <begin position="219"/>
        <end position="238"/>
    </location>
</feature>
<feature type="transmembrane region" description="Helical" evidence="6">
    <location>
        <begin position="116"/>
        <end position="135"/>
    </location>
</feature>
<reference evidence="8 9" key="1">
    <citation type="submission" date="2016-10" db="EMBL/GenBank/DDBJ databases">
        <authorList>
            <person name="de Groot N.N."/>
        </authorList>
    </citation>
    <scope>NUCLEOTIDE SEQUENCE [LARGE SCALE GENOMIC DNA]</scope>
    <source>
        <strain evidence="8 9">DSM 1736</strain>
    </source>
</reference>
<dbReference type="InterPro" id="IPR050930">
    <property type="entry name" value="MFS_Vesicular_Transporter"/>
</dbReference>
<evidence type="ECO:0000256" key="3">
    <source>
        <dbReference type="ARBA" id="ARBA00022692"/>
    </source>
</evidence>
<name>A0A1G9U5P6_9FIRM</name>
<feature type="transmembrane region" description="Helical" evidence="6">
    <location>
        <begin position="259"/>
        <end position="278"/>
    </location>
</feature>
<organism evidence="8 9">
    <name type="scientific">Dendrosporobacter quercicolus</name>
    <dbReference type="NCBI Taxonomy" id="146817"/>
    <lineage>
        <taxon>Bacteria</taxon>
        <taxon>Bacillati</taxon>
        <taxon>Bacillota</taxon>
        <taxon>Negativicutes</taxon>
        <taxon>Selenomonadales</taxon>
        <taxon>Sporomusaceae</taxon>
        <taxon>Dendrosporobacter</taxon>
    </lineage>
</organism>
<evidence type="ECO:0000256" key="2">
    <source>
        <dbReference type="ARBA" id="ARBA00022448"/>
    </source>
</evidence>
<evidence type="ECO:0000256" key="4">
    <source>
        <dbReference type="ARBA" id="ARBA00022989"/>
    </source>
</evidence>
<dbReference type="Proteomes" id="UP000214880">
    <property type="component" value="Unassembled WGS sequence"/>
</dbReference>
<sequence length="386" mass="42952">MLYIVLPTHWKEAGLNSLWEVGILLSVNRLVRIPLNPLVGWIYKKISIRTGFVFATIVALLTTLSYGFVQGFLPLLMIRCTWGLAWTFLRLGAYFTIIDCSDDSNRGHFMGRYNGLYRLGSLFGMLIGGVIADHYGLQNTAFVFGLLTLSSVPFAFFYIPTSKNYENQIDIKTNNSSIIWKDTDILWALAAGTFVAMIYQGMFTSTLSHLIEVHNSSTVYIGALAIGAASLGGILQALRWSWEPWLAPWIGKKSDEKNGRYFILVATLGLASLLFSLIPFQFPVLLWIVILIGIQITATFLTTIADALASDVAVKSSSKMKVMTTYSLLIDFGAAVGPIFGYLLSEYIGIYSAYWYAALLLAILAFKYSFLLIQVISPNNILKKKE</sequence>
<keyword evidence="5 6" id="KW-0472">Membrane</keyword>
<feature type="transmembrane region" description="Helical" evidence="6">
    <location>
        <begin position="326"/>
        <end position="348"/>
    </location>
</feature>
<keyword evidence="2" id="KW-0813">Transport</keyword>
<evidence type="ECO:0000313" key="9">
    <source>
        <dbReference type="Proteomes" id="UP000214880"/>
    </source>
</evidence>
<dbReference type="PANTHER" id="PTHR23506:SF23">
    <property type="entry name" value="GH10249P"/>
    <property type="match status" value="1"/>
</dbReference>
<evidence type="ECO:0000259" key="7">
    <source>
        <dbReference type="PROSITE" id="PS50850"/>
    </source>
</evidence>
<evidence type="ECO:0000313" key="8">
    <source>
        <dbReference type="EMBL" id="SDM55276.1"/>
    </source>
</evidence>
<protein>
    <submittedName>
        <fullName evidence="8">Predicted arabinose efflux permease, MFS family</fullName>
    </submittedName>
</protein>
<feature type="transmembrane region" description="Helical" evidence="6">
    <location>
        <begin position="284"/>
        <end position="305"/>
    </location>
</feature>
<dbReference type="InterPro" id="IPR036259">
    <property type="entry name" value="MFS_trans_sf"/>
</dbReference>
<accession>A0A1G9U5P6</accession>
<gene>
    <name evidence="8" type="ORF">SAMN04488502_105199</name>
</gene>
<evidence type="ECO:0000256" key="1">
    <source>
        <dbReference type="ARBA" id="ARBA00004651"/>
    </source>
</evidence>
<dbReference type="PANTHER" id="PTHR23506">
    <property type="entry name" value="GH10249P"/>
    <property type="match status" value="1"/>
</dbReference>
<feature type="transmembrane region" description="Helical" evidence="6">
    <location>
        <begin position="75"/>
        <end position="95"/>
    </location>
</feature>
<dbReference type="PROSITE" id="PS50850">
    <property type="entry name" value="MFS"/>
    <property type="match status" value="1"/>
</dbReference>
<dbReference type="GO" id="GO:0005886">
    <property type="term" value="C:plasma membrane"/>
    <property type="evidence" value="ECO:0007669"/>
    <property type="project" value="UniProtKB-SubCell"/>
</dbReference>
<dbReference type="GO" id="GO:0022857">
    <property type="term" value="F:transmembrane transporter activity"/>
    <property type="evidence" value="ECO:0007669"/>
    <property type="project" value="InterPro"/>
</dbReference>
<dbReference type="STRING" id="146817.SAMN04488502_105199"/>
<dbReference type="AlphaFoldDB" id="A0A1G9U5P6"/>
<keyword evidence="4 6" id="KW-1133">Transmembrane helix</keyword>
<dbReference type="Pfam" id="PF07690">
    <property type="entry name" value="MFS_1"/>
    <property type="match status" value="1"/>
</dbReference>
<feature type="domain" description="Major facilitator superfamily (MFS) profile" evidence="7">
    <location>
        <begin position="1"/>
        <end position="377"/>
    </location>
</feature>
<keyword evidence="3 6" id="KW-0812">Transmembrane</keyword>
<evidence type="ECO:0000256" key="5">
    <source>
        <dbReference type="ARBA" id="ARBA00023136"/>
    </source>
</evidence>
<dbReference type="EMBL" id="FNHB01000005">
    <property type="protein sequence ID" value="SDM55276.1"/>
    <property type="molecule type" value="Genomic_DNA"/>
</dbReference>
<evidence type="ECO:0000256" key="6">
    <source>
        <dbReference type="SAM" id="Phobius"/>
    </source>
</evidence>
<keyword evidence="9" id="KW-1185">Reference proteome</keyword>
<feature type="transmembrane region" description="Helical" evidence="6">
    <location>
        <begin position="179"/>
        <end position="199"/>
    </location>
</feature>
<feature type="transmembrane region" description="Helical" evidence="6">
    <location>
        <begin position="141"/>
        <end position="159"/>
    </location>
</feature>
<comment type="subcellular location">
    <subcellularLocation>
        <location evidence="1">Cell membrane</location>
        <topology evidence="1">Multi-pass membrane protein</topology>
    </subcellularLocation>
</comment>
<dbReference type="InterPro" id="IPR011701">
    <property type="entry name" value="MFS"/>
</dbReference>
<dbReference type="Gene3D" id="1.20.1250.20">
    <property type="entry name" value="MFS general substrate transporter like domains"/>
    <property type="match status" value="1"/>
</dbReference>
<dbReference type="InterPro" id="IPR020846">
    <property type="entry name" value="MFS_dom"/>
</dbReference>